<evidence type="ECO:0000313" key="2">
    <source>
        <dbReference type="EnsemblPlants" id="KRH04773"/>
    </source>
</evidence>
<organism evidence="1">
    <name type="scientific">Glycine max</name>
    <name type="common">Soybean</name>
    <name type="synonym">Glycine hispida</name>
    <dbReference type="NCBI Taxonomy" id="3847"/>
    <lineage>
        <taxon>Eukaryota</taxon>
        <taxon>Viridiplantae</taxon>
        <taxon>Streptophyta</taxon>
        <taxon>Embryophyta</taxon>
        <taxon>Tracheophyta</taxon>
        <taxon>Spermatophyta</taxon>
        <taxon>Magnoliopsida</taxon>
        <taxon>eudicotyledons</taxon>
        <taxon>Gunneridae</taxon>
        <taxon>Pentapetalae</taxon>
        <taxon>rosids</taxon>
        <taxon>fabids</taxon>
        <taxon>Fabales</taxon>
        <taxon>Fabaceae</taxon>
        <taxon>Papilionoideae</taxon>
        <taxon>50 kb inversion clade</taxon>
        <taxon>NPAAA clade</taxon>
        <taxon>indigoferoid/millettioid clade</taxon>
        <taxon>Phaseoleae</taxon>
        <taxon>Glycine</taxon>
        <taxon>Glycine subgen. Soja</taxon>
    </lineage>
</organism>
<name>K7MMF5_SOYBN</name>
<proteinExistence type="predicted"/>
<evidence type="ECO:0000313" key="1">
    <source>
        <dbReference type="EMBL" id="KRH04773.1"/>
    </source>
</evidence>
<reference evidence="1" key="3">
    <citation type="submission" date="2018-07" db="EMBL/GenBank/DDBJ databases">
        <title>WGS assembly of Glycine max.</title>
        <authorList>
            <person name="Schmutz J."/>
            <person name="Cannon S."/>
            <person name="Schlueter J."/>
            <person name="Ma J."/>
            <person name="Mitros T."/>
            <person name="Nelson W."/>
            <person name="Hyten D."/>
            <person name="Song Q."/>
            <person name="Thelen J."/>
            <person name="Cheng J."/>
            <person name="Xu D."/>
            <person name="Hellsten U."/>
            <person name="May G."/>
            <person name="Yu Y."/>
            <person name="Sakurai T."/>
            <person name="Umezawa T."/>
            <person name="Bhattacharyya M."/>
            <person name="Sandhu D."/>
            <person name="Valliyodan B."/>
            <person name="Lindquist E."/>
            <person name="Peto M."/>
            <person name="Grant D."/>
            <person name="Shu S."/>
            <person name="Goodstein D."/>
            <person name="Barry K."/>
            <person name="Futrell-Griggs M."/>
            <person name="Abernathy B."/>
            <person name="Du J."/>
            <person name="Tian Z."/>
            <person name="Zhu L."/>
            <person name="Gill N."/>
            <person name="Joshi T."/>
            <person name="Libault M."/>
            <person name="Sethuraman A."/>
            <person name="Zhang X."/>
            <person name="Shinozaki K."/>
            <person name="Nguyen H."/>
            <person name="Wing R."/>
            <person name="Cregan P."/>
            <person name="Specht J."/>
            <person name="Grimwood J."/>
            <person name="Rokhsar D."/>
            <person name="Stacey G."/>
            <person name="Shoemaker R."/>
            <person name="Jackson S."/>
        </authorList>
    </citation>
    <scope>NUCLEOTIDE SEQUENCE</scope>
    <source>
        <tissue evidence="1">Callus</tissue>
    </source>
</reference>
<reference evidence="2" key="2">
    <citation type="submission" date="2018-02" db="UniProtKB">
        <authorList>
            <consortium name="EnsemblPlants"/>
        </authorList>
    </citation>
    <scope>IDENTIFICATION</scope>
    <source>
        <strain evidence="2">Williams 82</strain>
    </source>
</reference>
<dbReference type="HOGENOM" id="CLU_2659414_0_0_1"/>
<dbReference type="InParanoid" id="K7MMF5"/>
<protein>
    <submittedName>
        <fullName evidence="1 2">Uncharacterized protein</fullName>
    </submittedName>
</protein>
<dbReference type="Proteomes" id="UP000008827">
    <property type="component" value="Chromosome 17"/>
</dbReference>
<dbReference type="PaxDb" id="3847-GLYMA17G23835.1"/>
<reference evidence="1 2" key="1">
    <citation type="journal article" date="2010" name="Nature">
        <title>Genome sequence of the palaeopolyploid soybean.</title>
        <authorList>
            <person name="Schmutz J."/>
            <person name="Cannon S.B."/>
            <person name="Schlueter J."/>
            <person name="Ma J."/>
            <person name="Mitros T."/>
            <person name="Nelson W."/>
            <person name="Hyten D.L."/>
            <person name="Song Q."/>
            <person name="Thelen J.J."/>
            <person name="Cheng J."/>
            <person name="Xu D."/>
            <person name="Hellsten U."/>
            <person name="May G.D."/>
            <person name="Yu Y."/>
            <person name="Sakurai T."/>
            <person name="Umezawa T."/>
            <person name="Bhattacharyya M.K."/>
            <person name="Sandhu D."/>
            <person name="Valliyodan B."/>
            <person name="Lindquist E."/>
            <person name="Peto M."/>
            <person name="Grant D."/>
            <person name="Shu S."/>
            <person name="Goodstein D."/>
            <person name="Barry K."/>
            <person name="Futrell-Griggs M."/>
            <person name="Abernathy B."/>
            <person name="Du J."/>
            <person name="Tian Z."/>
            <person name="Zhu L."/>
            <person name="Gill N."/>
            <person name="Joshi T."/>
            <person name="Libault M."/>
            <person name="Sethuraman A."/>
            <person name="Zhang X.-C."/>
            <person name="Shinozaki K."/>
            <person name="Nguyen H.T."/>
            <person name="Wing R.A."/>
            <person name="Cregan P."/>
            <person name="Specht J."/>
            <person name="Grimwood J."/>
            <person name="Rokhsar D."/>
            <person name="Stacey G."/>
            <person name="Shoemaker R.C."/>
            <person name="Jackson S.A."/>
        </authorList>
    </citation>
    <scope>NUCLEOTIDE SEQUENCE</scope>
    <source>
        <strain evidence="2">cv. Williams 82</strain>
        <tissue evidence="1">Callus</tissue>
    </source>
</reference>
<accession>K7MMF5</accession>
<dbReference type="EnsemblPlants" id="KRH04773">
    <property type="protein sequence ID" value="KRH04773"/>
    <property type="gene ID" value="GLYMA_17G185900"/>
</dbReference>
<sequence length="76" mass="8477">MLIGEGLTGPAFPESTSIHIRSDQEGQELGQQLSKLEMHLEPHCFSCLSTRICSFYHCCGGIVYKIPTAFRSDLFL</sequence>
<gene>
    <name evidence="1" type="ORF">GLYMA_17G185900</name>
</gene>
<evidence type="ECO:0000313" key="3">
    <source>
        <dbReference type="Proteomes" id="UP000008827"/>
    </source>
</evidence>
<dbReference type="AlphaFoldDB" id="K7MMF5"/>
<dbReference type="EMBL" id="CM000850">
    <property type="protein sequence ID" value="KRH04773.1"/>
    <property type="molecule type" value="Genomic_DNA"/>
</dbReference>
<dbReference type="Gramene" id="KRH04773">
    <property type="protein sequence ID" value="KRH04773"/>
    <property type="gene ID" value="GLYMA_17G185900"/>
</dbReference>
<keyword evidence="3" id="KW-1185">Reference proteome</keyword>